<proteinExistence type="predicted"/>
<protein>
    <submittedName>
        <fullName evidence="1">Uncharacterized protein</fullName>
    </submittedName>
</protein>
<organism evidence="1 2">
    <name type="scientific">Rotaria socialis</name>
    <dbReference type="NCBI Taxonomy" id="392032"/>
    <lineage>
        <taxon>Eukaryota</taxon>
        <taxon>Metazoa</taxon>
        <taxon>Spiralia</taxon>
        <taxon>Gnathifera</taxon>
        <taxon>Rotifera</taxon>
        <taxon>Eurotatoria</taxon>
        <taxon>Bdelloidea</taxon>
        <taxon>Philodinida</taxon>
        <taxon>Philodinidae</taxon>
        <taxon>Rotaria</taxon>
    </lineage>
</organism>
<reference evidence="1" key="1">
    <citation type="submission" date="2021-02" db="EMBL/GenBank/DDBJ databases">
        <authorList>
            <person name="Nowell W R."/>
        </authorList>
    </citation>
    <scope>NUCLEOTIDE SEQUENCE</scope>
</reference>
<sequence length="129" mass="14869">EHIQNYGLLPDLKLGEARLSREAIDLAVKLIKSFDDEDSMAGWDHTKNLPIKRATVLVFLPGLLEIQTVHEALRFPRGKPDLTKFSLDDFDECQKFNYDIIPLHSDLSMDDQMNIFSPAKSTYRKVFIF</sequence>
<comment type="caution">
    <text evidence="1">The sequence shown here is derived from an EMBL/GenBank/DDBJ whole genome shotgun (WGS) entry which is preliminary data.</text>
</comment>
<dbReference type="InterPro" id="IPR027417">
    <property type="entry name" value="P-loop_NTPase"/>
</dbReference>
<gene>
    <name evidence="1" type="ORF">TOA249_LOCUS32508</name>
</gene>
<evidence type="ECO:0000313" key="2">
    <source>
        <dbReference type="Proteomes" id="UP000663838"/>
    </source>
</evidence>
<dbReference type="EMBL" id="CAJOBS010008102">
    <property type="protein sequence ID" value="CAF4927058.1"/>
    <property type="molecule type" value="Genomic_DNA"/>
</dbReference>
<dbReference type="Proteomes" id="UP000663838">
    <property type="component" value="Unassembled WGS sequence"/>
</dbReference>
<dbReference type="AlphaFoldDB" id="A0A821WMG6"/>
<feature type="non-terminal residue" evidence="1">
    <location>
        <position position="1"/>
    </location>
</feature>
<name>A0A821WMG6_9BILA</name>
<evidence type="ECO:0000313" key="1">
    <source>
        <dbReference type="EMBL" id="CAF4927058.1"/>
    </source>
</evidence>
<dbReference type="Gene3D" id="3.40.50.300">
    <property type="entry name" value="P-loop containing nucleotide triphosphate hydrolases"/>
    <property type="match status" value="1"/>
</dbReference>
<accession>A0A821WMG6</accession>